<evidence type="ECO:0000256" key="1">
    <source>
        <dbReference type="SAM" id="MobiDB-lite"/>
    </source>
</evidence>
<comment type="caution">
    <text evidence="2">The sequence shown here is derived from an EMBL/GenBank/DDBJ whole genome shotgun (WGS) entry which is preliminary data.</text>
</comment>
<evidence type="ECO:0000313" key="2">
    <source>
        <dbReference type="EMBL" id="GAE24729.1"/>
    </source>
</evidence>
<protein>
    <recommendedName>
        <fullName evidence="4">YqfQ-like protein</fullName>
    </recommendedName>
</protein>
<feature type="region of interest" description="Disordered" evidence="1">
    <location>
        <begin position="131"/>
        <end position="208"/>
    </location>
</feature>
<gene>
    <name evidence="2" type="ORF">JCM9140_680</name>
</gene>
<dbReference type="Pfam" id="PF14181">
    <property type="entry name" value="YqfQ"/>
    <property type="match status" value="1"/>
</dbReference>
<sequence length="208" mass="21498">MQPFFGPPFGSMPMQGMSQAANMLSSGAPQAANALGSVGGQAMRGGGLLSRLLGGLGGASGSAGTAGAAGNSLMSGLSSAAGSGMNFTTMLTNAQKVLGLTHQVVPMIQQYGPLVRNAPAIWKIMMSNNSNDQNQATEEPSETETTPDEPKNTSIPIEDTNIEQEEAPKIDPTQTIVEEKKAKTVTANKPHSFKPKSVKGIPGPKLYI</sequence>
<keyword evidence="3" id="KW-1185">Reference proteome</keyword>
<dbReference type="STRING" id="1236970.JCM9140_680"/>
<dbReference type="AlphaFoldDB" id="W4Q024"/>
<dbReference type="RefSeq" id="WP_052002024.1">
    <property type="nucleotide sequence ID" value="NZ_BAUT01000004.1"/>
</dbReference>
<name>W4Q024_9BACI</name>
<reference evidence="2" key="1">
    <citation type="journal article" date="2014" name="Genome Announc.">
        <title>Draft Genome Sequences of Three Alkaliphilic Bacillus Strains, Bacillus wakoensis JCM 9140T, Bacillus akibai JCM 9157T, and Bacillus hemicellulosilyticus JCM 9152T.</title>
        <authorList>
            <person name="Yuki M."/>
            <person name="Oshima K."/>
            <person name="Suda W."/>
            <person name="Oshida Y."/>
            <person name="Kitamura K."/>
            <person name="Iida T."/>
            <person name="Hattori M."/>
            <person name="Ohkuma M."/>
        </authorList>
    </citation>
    <scope>NUCLEOTIDE SEQUENCE [LARGE SCALE GENOMIC DNA]</scope>
    <source>
        <strain evidence="2">JCM 9140</strain>
    </source>
</reference>
<dbReference type="InterPro" id="IPR025571">
    <property type="entry name" value="YqfQ"/>
</dbReference>
<dbReference type="EMBL" id="BAUT01000004">
    <property type="protein sequence ID" value="GAE24729.1"/>
    <property type="molecule type" value="Genomic_DNA"/>
</dbReference>
<evidence type="ECO:0008006" key="4">
    <source>
        <dbReference type="Google" id="ProtNLM"/>
    </source>
</evidence>
<accession>W4Q024</accession>
<organism evidence="2 3">
    <name type="scientific">Halalkalibacter wakoensis JCM 9140</name>
    <dbReference type="NCBI Taxonomy" id="1236970"/>
    <lineage>
        <taxon>Bacteria</taxon>
        <taxon>Bacillati</taxon>
        <taxon>Bacillota</taxon>
        <taxon>Bacilli</taxon>
        <taxon>Bacillales</taxon>
        <taxon>Bacillaceae</taxon>
        <taxon>Halalkalibacter</taxon>
    </lineage>
</organism>
<proteinExistence type="predicted"/>
<evidence type="ECO:0000313" key="3">
    <source>
        <dbReference type="Proteomes" id="UP000018890"/>
    </source>
</evidence>
<dbReference type="OrthoDB" id="2860117at2"/>
<dbReference type="Proteomes" id="UP000018890">
    <property type="component" value="Unassembled WGS sequence"/>
</dbReference>